<feature type="region of interest" description="Disordered" evidence="1">
    <location>
        <begin position="1"/>
        <end position="23"/>
    </location>
</feature>
<accession>A0ABV0T168</accession>
<feature type="compositionally biased region" description="Basic and acidic residues" evidence="1">
    <location>
        <begin position="80"/>
        <end position="96"/>
    </location>
</feature>
<evidence type="ECO:0000313" key="2">
    <source>
        <dbReference type="EMBL" id="MEQ2226534.1"/>
    </source>
</evidence>
<reference evidence="2 3" key="1">
    <citation type="submission" date="2021-06" db="EMBL/GenBank/DDBJ databases">
        <authorList>
            <person name="Palmer J.M."/>
        </authorList>
    </citation>
    <scope>NUCLEOTIDE SEQUENCE [LARGE SCALE GENOMIC DNA]</scope>
    <source>
        <strain evidence="3">if_2019</strain>
        <tissue evidence="2">Muscle</tissue>
    </source>
</reference>
<comment type="caution">
    <text evidence="2">The sequence shown here is derived from an EMBL/GenBank/DDBJ whole genome shotgun (WGS) entry which is preliminary data.</text>
</comment>
<protein>
    <submittedName>
        <fullName evidence="2">Uncharacterized protein</fullName>
    </submittedName>
</protein>
<organism evidence="2 3">
    <name type="scientific">Ilyodon furcidens</name>
    <name type="common">goldbreast splitfin</name>
    <dbReference type="NCBI Taxonomy" id="33524"/>
    <lineage>
        <taxon>Eukaryota</taxon>
        <taxon>Metazoa</taxon>
        <taxon>Chordata</taxon>
        <taxon>Craniata</taxon>
        <taxon>Vertebrata</taxon>
        <taxon>Euteleostomi</taxon>
        <taxon>Actinopterygii</taxon>
        <taxon>Neopterygii</taxon>
        <taxon>Teleostei</taxon>
        <taxon>Neoteleostei</taxon>
        <taxon>Acanthomorphata</taxon>
        <taxon>Ovalentaria</taxon>
        <taxon>Atherinomorphae</taxon>
        <taxon>Cyprinodontiformes</taxon>
        <taxon>Goodeidae</taxon>
        <taxon>Ilyodon</taxon>
    </lineage>
</organism>
<dbReference type="Proteomes" id="UP001482620">
    <property type="component" value="Unassembled WGS sequence"/>
</dbReference>
<name>A0ABV0T168_9TELE</name>
<feature type="compositionally biased region" description="Basic and acidic residues" evidence="1">
    <location>
        <begin position="1"/>
        <end position="11"/>
    </location>
</feature>
<dbReference type="EMBL" id="JAHRIQ010015473">
    <property type="protein sequence ID" value="MEQ2226534.1"/>
    <property type="molecule type" value="Genomic_DNA"/>
</dbReference>
<keyword evidence="3" id="KW-1185">Reference proteome</keyword>
<gene>
    <name evidence="2" type="ORF">ILYODFUR_028445</name>
</gene>
<feature type="region of interest" description="Disordered" evidence="1">
    <location>
        <begin position="78"/>
        <end position="136"/>
    </location>
</feature>
<evidence type="ECO:0000313" key="3">
    <source>
        <dbReference type="Proteomes" id="UP001482620"/>
    </source>
</evidence>
<proteinExistence type="predicted"/>
<evidence type="ECO:0000256" key="1">
    <source>
        <dbReference type="SAM" id="MobiDB-lite"/>
    </source>
</evidence>
<sequence length="152" mass="17176">MSETMKVKTEEPGVSTPAVSTSEVELKQDSKALIHQMLVIKEEVSQDWNSSLDQQHPEPPYIKEEEELWISQEEEQLTVKTEEEKKPQLSELHQIETEDYSESKGLIISSTEQMEKGLDGEDCGGPEPDRNPDPVCLSYQTEVAAPERENSS</sequence>